<evidence type="ECO:0000313" key="1">
    <source>
        <dbReference type="EMBL" id="KAH7990670.1"/>
    </source>
</evidence>
<protein>
    <submittedName>
        <fullName evidence="1">Uncharacterized protein</fullName>
    </submittedName>
</protein>
<proteinExistence type="predicted"/>
<dbReference type="EMBL" id="CM037629">
    <property type="protein sequence ID" value="KAH7990670.1"/>
    <property type="molecule type" value="Genomic_DNA"/>
</dbReference>
<evidence type="ECO:0000313" key="2">
    <source>
        <dbReference type="Proteomes" id="UP000827872"/>
    </source>
</evidence>
<organism evidence="1 2">
    <name type="scientific">Sphaerodactylus townsendi</name>
    <dbReference type="NCBI Taxonomy" id="933632"/>
    <lineage>
        <taxon>Eukaryota</taxon>
        <taxon>Metazoa</taxon>
        <taxon>Chordata</taxon>
        <taxon>Craniata</taxon>
        <taxon>Vertebrata</taxon>
        <taxon>Euteleostomi</taxon>
        <taxon>Lepidosauria</taxon>
        <taxon>Squamata</taxon>
        <taxon>Bifurcata</taxon>
        <taxon>Gekkota</taxon>
        <taxon>Sphaerodactylidae</taxon>
        <taxon>Sphaerodactylus</taxon>
    </lineage>
</organism>
<accession>A0ACB8EE10</accession>
<comment type="caution">
    <text evidence="1">The sequence shown here is derived from an EMBL/GenBank/DDBJ whole genome shotgun (WGS) entry which is preliminary data.</text>
</comment>
<sequence>MRTKNDSGLRILQREEENLSCWRGTRDFLVPYPVSVFSFGVEENLPSAREEGMTSPAYSQLPGRPESLSQLAFGGLTGDLKPHCRGSPENSNGYSGLALTTIGLVC</sequence>
<gene>
    <name evidence="1" type="ORF">K3G42_009865</name>
</gene>
<dbReference type="Proteomes" id="UP000827872">
    <property type="component" value="Linkage Group LG16"/>
</dbReference>
<reference evidence="1" key="1">
    <citation type="submission" date="2021-08" db="EMBL/GenBank/DDBJ databases">
        <title>The first chromosome-level gecko genome reveals the dynamic sex chromosomes of Neotropical dwarf geckos (Sphaerodactylidae: Sphaerodactylus).</title>
        <authorList>
            <person name="Pinto B.J."/>
            <person name="Keating S.E."/>
            <person name="Gamble T."/>
        </authorList>
    </citation>
    <scope>NUCLEOTIDE SEQUENCE</scope>
    <source>
        <strain evidence="1">TG3544</strain>
    </source>
</reference>
<name>A0ACB8EE10_9SAUR</name>
<keyword evidence="2" id="KW-1185">Reference proteome</keyword>